<keyword evidence="2" id="KW-0902">Two-component regulatory system</keyword>
<dbReference type="InterPro" id="IPR036388">
    <property type="entry name" value="WH-like_DNA-bd_sf"/>
</dbReference>
<dbReference type="PROSITE" id="PS50110">
    <property type="entry name" value="RESPONSE_REGULATORY"/>
    <property type="match status" value="1"/>
</dbReference>
<reference evidence="9" key="1">
    <citation type="submission" date="2022-09" db="EMBL/GenBank/DDBJ databases">
        <title>Intensive care unit water sources are persistently colonized with multi-drug resistant bacteria and are the site of extensive horizontal gene transfer of antibiotic resistance genes.</title>
        <authorList>
            <person name="Diorio-Toth L."/>
        </authorList>
    </citation>
    <scope>NUCLEOTIDE SEQUENCE</scope>
    <source>
        <strain evidence="9">GD03843</strain>
    </source>
</reference>
<dbReference type="PROSITE" id="PS50043">
    <property type="entry name" value="HTH_LUXR_2"/>
    <property type="match status" value="1"/>
</dbReference>
<evidence type="ECO:0000256" key="2">
    <source>
        <dbReference type="ARBA" id="ARBA00023012"/>
    </source>
</evidence>
<feature type="domain" description="HTH luxR-type" evidence="7">
    <location>
        <begin position="148"/>
        <end position="213"/>
    </location>
</feature>
<keyword evidence="3" id="KW-0805">Transcription regulation</keyword>
<dbReference type="Pfam" id="PF00072">
    <property type="entry name" value="Response_reg"/>
    <property type="match status" value="1"/>
</dbReference>
<dbReference type="InterPro" id="IPR000792">
    <property type="entry name" value="Tscrpt_reg_LuxR_C"/>
</dbReference>
<proteinExistence type="predicted"/>
<dbReference type="SUPFAM" id="SSF52172">
    <property type="entry name" value="CheY-like"/>
    <property type="match status" value="1"/>
</dbReference>
<dbReference type="Gene3D" id="3.40.50.2300">
    <property type="match status" value="1"/>
</dbReference>
<evidence type="ECO:0000256" key="1">
    <source>
        <dbReference type="ARBA" id="ARBA00022553"/>
    </source>
</evidence>
<evidence type="ECO:0000313" key="10">
    <source>
        <dbReference type="Proteomes" id="UP001161094"/>
    </source>
</evidence>
<organism evidence="9 10">
    <name type="scientific">Achromobacter spanius</name>
    <dbReference type="NCBI Taxonomy" id="217203"/>
    <lineage>
        <taxon>Bacteria</taxon>
        <taxon>Pseudomonadati</taxon>
        <taxon>Pseudomonadota</taxon>
        <taxon>Betaproteobacteria</taxon>
        <taxon>Burkholderiales</taxon>
        <taxon>Alcaligenaceae</taxon>
        <taxon>Achromobacter</taxon>
    </lineage>
</organism>
<dbReference type="InterPro" id="IPR016032">
    <property type="entry name" value="Sig_transdc_resp-reg_C-effctor"/>
</dbReference>
<keyword evidence="1 6" id="KW-0597">Phosphoprotein</keyword>
<comment type="caution">
    <text evidence="9">The sequence shown here is derived from an EMBL/GenBank/DDBJ whole genome shotgun (WGS) entry which is preliminary data.</text>
</comment>
<evidence type="ECO:0000313" key="9">
    <source>
        <dbReference type="EMBL" id="MDH0737081.1"/>
    </source>
</evidence>
<dbReference type="Gene3D" id="1.10.10.10">
    <property type="entry name" value="Winged helix-like DNA-binding domain superfamily/Winged helix DNA-binding domain"/>
    <property type="match status" value="1"/>
</dbReference>
<dbReference type="SUPFAM" id="SSF46894">
    <property type="entry name" value="C-terminal effector domain of the bipartite response regulators"/>
    <property type="match status" value="1"/>
</dbReference>
<dbReference type="EMBL" id="JAOCDZ010000009">
    <property type="protein sequence ID" value="MDH0737081.1"/>
    <property type="molecule type" value="Genomic_DNA"/>
</dbReference>
<sequence length="219" mass="23410">MPGQSNAPDRACPATEAMVWVVDDDTSVREALSNLLRSEGMAARTFGSAEEMLAGGLPTVPTCIILDVQLRGLSGLDLQARLAPGDAPFSIVFISGHADVRMTATAMKAGALDFLAKPFTEEELLGAVHAALDKARARHQFARNAQALRERYATLSPREQQVMRLAAAGLLNKQIAATADISEATVKIHRANAMRKMQARTFAELVLLAQSMGLIEQGG</sequence>
<evidence type="ECO:0000259" key="7">
    <source>
        <dbReference type="PROSITE" id="PS50043"/>
    </source>
</evidence>
<protein>
    <submittedName>
        <fullName evidence="9">Response regulator</fullName>
    </submittedName>
</protein>
<evidence type="ECO:0000259" key="8">
    <source>
        <dbReference type="PROSITE" id="PS50110"/>
    </source>
</evidence>
<keyword evidence="4" id="KW-0238">DNA-binding</keyword>
<dbReference type="Proteomes" id="UP001161094">
    <property type="component" value="Unassembled WGS sequence"/>
</dbReference>
<dbReference type="Pfam" id="PF00196">
    <property type="entry name" value="GerE"/>
    <property type="match status" value="1"/>
</dbReference>
<dbReference type="InterPro" id="IPR011006">
    <property type="entry name" value="CheY-like_superfamily"/>
</dbReference>
<dbReference type="GO" id="GO:0006355">
    <property type="term" value="P:regulation of DNA-templated transcription"/>
    <property type="evidence" value="ECO:0007669"/>
    <property type="project" value="InterPro"/>
</dbReference>
<dbReference type="AlphaFoldDB" id="A0AA42S4C0"/>
<dbReference type="SMART" id="SM00448">
    <property type="entry name" value="REC"/>
    <property type="match status" value="1"/>
</dbReference>
<dbReference type="InterPro" id="IPR001789">
    <property type="entry name" value="Sig_transdc_resp-reg_receiver"/>
</dbReference>
<dbReference type="FunFam" id="3.40.50.2300:FF:000018">
    <property type="entry name" value="DNA-binding transcriptional regulator NtrC"/>
    <property type="match status" value="1"/>
</dbReference>
<feature type="modified residue" description="4-aspartylphosphate" evidence="6">
    <location>
        <position position="67"/>
    </location>
</feature>
<keyword evidence="5" id="KW-0804">Transcription</keyword>
<accession>A0AA42S4C0</accession>
<dbReference type="PANTHER" id="PTHR44688:SF16">
    <property type="entry name" value="DNA-BINDING TRANSCRIPTIONAL ACTIVATOR DEVR_DOSR"/>
    <property type="match status" value="1"/>
</dbReference>
<dbReference type="GO" id="GO:0000160">
    <property type="term" value="P:phosphorelay signal transduction system"/>
    <property type="evidence" value="ECO:0007669"/>
    <property type="project" value="UniProtKB-KW"/>
</dbReference>
<evidence type="ECO:0000256" key="3">
    <source>
        <dbReference type="ARBA" id="ARBA00023015"/>
    </source>
</evidence>
<dbReference type="PRINTS" id="PR00038">
    <property type="entry name" value="HTHLUXR"/>
</dbReference>
<dbReference type="SMART" id="SM00421">
    <property type="entry name" value="HTH_LUXR"/>
    <property type="match status" value="1"/>
</dbReference>
<name>A0AA42S4C0_9BURK</name>
<dbReference type="RefSeq" id="WP_279995646.1">
    <property type="nucleotide sequence ID" value="NZ_JAOCDZ010000009.1"/>
</dbReference>
<dbReference type="GO" id="GO:0003677">
    <property type="term" value="F:DNA binding"/>
    <property type="evidence" value="ECO:0007669"/>
    <property type="project" value="UniProtKB-KW"/>
</dbReference>
<evidence type="ECO:0000256" key="5">
    <source>
        <dbReference type="ARBA" id="ARBA00023163"/>
    </source>
</evidence>
<gene>
    <name evidence="9" type="ORF">N5D93_14805</name>
</gene>
<feature type="domain" description="Response regulatory" evidence="8">
    <location>
        <begin position="18"/>
        <end position="132"/>
    </location>
</feature>
<dbReference type="PANTHER" id="PTHR44688">
    <property type="entry name" value="DNA-BINDING TRANSCRIPTIONAL ACTIVATOR DEVR_DOSR"/>
    <property type="match status" value="1"/>
</dbReference>
<evidence type="ECO:0000256" key="6">
    <source>
        <dbReference type="PROSITE-ProRule" id="PRU00169"/>
    </source>
</evidence>
<evidence type="ECO:0000256" key="4">
    <source>
        <dbReference type="ARBA" id="ARBA00023125"/>
    </source>
</evidence>
<dbReference type="CDD" id="cd06170">
    <property type="entry name" value="LuxR_C_like"/>
    <property type="match status" value="1"/>
</dbReference>